<keyword evidence="4 9" id="KW-1133">Transmembrane helix</keyword>
<dbReference type="PIRSF" id="PIRSF006170">
    <property type="entry name" value="YfgM"/>
    <property type="match status" value="1"/>
</dbReference>
<dbReference type="RefSeq" id="WP_237361028.1">
    <property type="nucleotide sequence ID" value="NZ_CAKLDM010000002.1"/>
</dbReference>
<comment type="subcellular location">
    <subcellularLocation>
        <location evidence="1">Cell membrane</location>
        <topology evidence="1">Single-pass type II membrane protein</topology>
    </subcellularLocation>
</comment>
<evidence type="ECO:0000256" key="9">
    <source>
        <dbReference type="SAM" id="Phobius"/>
    </source>
</evidence>
<dbReference type="Gene3D" id="1.25.40.10">
    <property type="entry name" value="Tetratricopeptide repeat domain"/>
    <property type="match status" value="1"/>
</dbReference>
<dbReference type="InterPro" id="IPR011990">
    <property type="entry name" value="TPR-like_helical_dom_sf"/>
</dbReference>
<dbReference type="PANTHER" id="PTHR38035:SF1">
    <property type="entry name" value="ANCILLARY SECYEG TRANSLOCON SUBUNIT"/>
    <property type="match status" value="1"/>
</dbReference>
<keyword evidence="6" id="KW-0143">Chaperone</keyword>
<dbReference type="PANTHER" id="PTHR38035">
    <property type="entry name" value="UPF0070 PROTEIN YFGM"/>
    <property type="match status" value="1"/>
</dbReference>
<keyword evidence="12" id="KW-1185">Reference proteome</keyword>
<evidence type="ECO:0000313" key="12">
    <source>
        <dbReference type="Proteomes" id="UP000838748"/>
    </source>
</evidence>
<comment type="similarity">
    <text evidence="7">Belongs to the YfgM family.</text>
</comment>
<evidence type="ECO:0000256" key="1">
    <source>
        <dbReference type="ARBA" id="ARBA00004401"/>
    </source>
</evidence>
<dbReference type="SUPFAM" id="SSF48452">
    <property type="entry name" value="TPR-like"/>
    <property type="match status" value="1"/>
</dbReference>
<evidence type="ECO:0000256" key="8">
    <source>
        <dbReference type="ARBA" id="ARBA00024235"/>
    </source>
</evidence>
<evidence type="ECO:0000256" key="6">
    <source>
        <dbReference type="ARBA" id="ARBA00023186"/>
    </source>
</evidence>
<protein>
    <recommendedName>
        <fullName evidence="8">Ancillary SecYEG translocon subunit</fullName>
    </recommendedName>
</protein>
<accession>A0ABN8E1L6</accession>
<dbReference type="Pfam" id="PF09976">
    <property type="entry name" value="TPR_21"/>
    <property type="match status" value="1"/>
</dbReference>
<keyword evidence="5 9" id="KW-0472">Membrane</keyword>
<gene>
    <name evidence="11" type="ORF">VMF7928_01689</name>
</gene>
<feature type="transmembrane region" description="Helical" evidence="9">
    <location>
        <begin position="21"/>
        <end position="42"/>
    </location>
</feature>
<evidence type="ECO:0000256" key="7">
    <source>
        <dbReference type="ARBA" id="ARBA00024197"/>
    </source>
</evidence>
<keyword evidence="2" id="KW-1003">Cell membrane</keyword>
<evidence type="ECO:0000256" key="5">
    <source>
        <dbReference type="ARBA" id="ARBA00023136"/>
    </source>
</evidence>
<organism evidence="11 12">
    <name type="scientific">Vibrio marisflavi CECT 7928</name>
    <dbReference type="NCBI Taxonomy" id="634439"/>
    <lineage>
        <taxon>Bacteria</taxon>
        <taxon>Pseudomonadati</taxon>
        <taxon>Pseudomonadota</taxon>
        <taxon>Gammaproteobacteria</taxon>
        <taxon>Vibrionales</taxon>
        <taxon>Vibrionaceae</taxon>
        <taxon>Vibrio</taxon>
    </lineage>
</organism>
<keyword evidence="3 9" id="KW-0812">Transmembrane</keyword>
<proteinExistence type="inferred from homology"/>
<dbReference type="Proteomes" id="UP000838748">
    <property type="component" value="Unassembled WGS sequence"/>
</dbReference>
<evidence type="ECO:0000313" key="11">
    <source>
        <dbReference type="EMBL" id="CAH0538830.1"/>
    </source>
</evidence>
<reference evidence="11" key="1">
    <citation type="submission" date="2021-11" db="EMBL/GenBank/DDBJ databases">
        <authorList>
            <person name="Rodrigo-Torres L."/>
            <person name="Arahal R. D."/>
            <person name="Lucena T."/>
        </authorList>
    </citation>
    <scope>NUCLEOTIDE SEQUENCE</scope>
    <source>
        <strain evidence="11">CECT 7928</strain>
    </source>
</reference>
<comment type="caution">
    <text evidence="11">The sequence shown here is derived from an EMBL/GenBank/DDBJ whole genome shotgun (WGS) entry which is preliminary data.</text>
</comment>
<dbReference type="InterPro" id="IPR018704">
    <property type="entry name" value="SecYEG/CpoB_TPR"/>
</dbReference>
<evidence type="ECO:0000256" key="4">
    <source>
        <dbReference type="ARBA" id="ARBA00022989"/>
    </source>
</evidence>
<evidence type="ECO:0000256" key="2">
    <source>
        <dbReference type="ARBA" id="ARBA00022475"/>
    </source>
</evidence>
<sequence length="207" mass="22709">MELYNSEEEQVEAIKEWLRKYGKLLIVVAVVVIAGFTGWHFYQKSDNASKENASVGYTTAIKALETQGVKAESSVQSFIDANKSSEYSVLAALQLAKVQAEAGNLDEALAQLEWAKGDTKDEALKAIASYRLARIQEEQGHYESALTELASIKSTAWTGRVSELKGDIAMRQGKPDDAYKAYVEAQQAGDTSQALKMKLDDLAKQGH</sequence>
<feature type="domain" description="Ancillary SecYEG translocon subunit/Cell division coordinator CpoB TPR" evidence="10">
    <location>
        <begin position="15"/>
        <end position="204"/>
    </location>
</feature>
<dbReference type="InterPro" id="IPR026039">
    <property type="entry name" value="YfgM"/>
</dbReference>
<evidence type="ECO:0000256" key="3">
    <source>
        <dbReference type="ARBA" id="ARBA00022692"/>
    </source>
</evidence>
<dbReference type="EMBL" id="CAKLDM010000002">
    <property type="protein sequence ID" value="CAH0538830.1"/>
    <property type="molecule type" value="Genomic_DNA"/>
</dbReference>
<name>A0ABN8E1L6_9VIBR</name>
<evidence type="ECO:0000259" key="10">
    <source>
        <dbReference type="Pfam" id="PF09976"/>
    </source>
</evidence>